<dbReference type="STRING" id="765911.Thivi_1344"/>
<dbReference type="OrthoDB" id="5432576at2"/>
<dbReference type="AlphaFoldDB" id="I3Y8N9"/>
<name>I3Y8N9_THIV6</name>
<dbReference type="HOGENOM" id="CLU_151254_0_0_6"/>
<dbReference type="eggNOG" id="ENOG5033NZI">
    <property type="taxonomic scope" value="Bacteria"/>
</dbReference>
<sequence>MIQLDTLILPDGLDWPDEFDTGVIGQSVRRRLDGGLVVYPRTLAAGRSITLVAPADHPLIRAQALALEAFAAVVGASYPLTLRGAVFQVMFRHHDPPALDLSPLVDYADPIDSDFVVGTVKFFTV</sequence>
<dbReference type="RefSeq" id="WP_014777834.1">
    <property type="nucleotide sequence ID" value="NC_018012.1"/>
</dbReference>
<evidence type="ECO:0000313" key="2">
    <source>
        <dbReference type="Proteomes" id="UP000006062"/>
    </source>
</evidence>
<organism evidence="1 2">
    <name type="scientific">Thiocystis violascens (strain ATCC 17096 / DSM 198 / 6111)</name>
    <name type="common">Chromatium violascens</name>
    <dbReference type="NCBI Taxonomy" id="765911"/>
    <lineage>
        <taxon>Bacteria</taxon>
        <taxon>Pseudomonadati</taxon>
        <taxon>Pseudomonadota</taxon>
        <taxon>Gammaproteobacteria</taxon>
        <taxon>Chromatiales</taxon>
        <taxon>Chromatiaceae</taxon>
        <taxon>Thiocystis</taxon>
    </lineage>
</organism>
<keyword evidence="2" id="KW-1185">Reference proteome</keyword>
<dbReference type="EMBL" id="CP003154">
    <property type="protein sequence ID" value="AFL73357.1"/>
    <property type="molecule type" value="Genomic_DNA"/>
</dbReference>
<reference evidence="1 2" key="1">
    <citation type="submission" date="2012-06" db="EMBL/GenBank/DDBJ databases">
        <title>Complete sequence of Thiocystis violascens DSM 198.</title>
        <authorList>
            <consortium name="US DOE Joint Genome Institute"/>
            <person name="Lucas S."/>
            <person name="Han J."/>
            <person name="Lapidus A."/>
            <person name="Cheng J.-F."/>
            <person name="Goodwin L."/>
            <person name="Pitluck S."/>
            <person name="Peters L."/>
            <person name="Ovchinnikova G."/>
            <person name="Teshima H."/>
            <person name="Detter J.C."/>
            <person name="Han C."/>
            <person name="Tapia R."/>
            <person name="Land M."/>
            <person name="Hauser L."/>
            <person name="Kyrpides N."/>
            <person name="Ivanova N."/>
            <person name="Pagani I."/>
            <person name="Vogl K."/>
            <person name="Liu Z."/>
            <person name="Frigaard N.-U."/>
            <person name="Bryant D."/>
            <person name="Woyke T."/>
        </authorList>
    </citation>
    <scope>NUCLEOTIDE SEQUENCE [LARGE SCALE GENOMIC DNA]</scope>
    <source>
        <strain evidence="2">ATCC 17096 / DSM 198 / 6111</strain>
    </source>
</reference>
<gene>
    <name evidence="1" type="ordered locus">Thivi_1344</name>
</gene>
<accession>I3Y8N9</accession>
<proteinExistence type="predicted"/>
<evidence type="ECO:0000313" key="1">
    <source>
        <dbReference type="EMBL" id="AFL73357.1"/>
    </source>
</evidence>
<dbReference type="Proteomes" id="UP000006062">
    <property type="component" value="Chromosome"/>
</dbReference>
<dbReference type="KEGG" id="tvi:Thivi_1344"/>
<protein>
    <submittedName>
        <fullName evidence="1">Uncharacterized protein</fullName>
    </submittedName>
</protein>